<dbReference type="Proteomes" id="UP000463951">
    <property type="component" value="Chromosome"/>
</dbReference>
<feature type="region of interest" description="Disordered" evidence="1">
    <location>
        <begin position="123"/>
        <end position="170"/>
    </location>
</feature>
<reference evidence="2 3" key="1">
    <citation type="journal article" date="2020" name="Int. J. Syst. Evol. Microbiol.">
        <title>Reclassification of Streptomyces castelarensis and Streptomyces sporoclivatus as later heterotypic synonyms of Streptomyces antimycoticus.</title>
        <authorList>
            <person name="Komaki H."/>
            <person name="Tamura T."/>
        </authorList>
    </citation>
    <scope>NUCLEOTIDE SEQUENCE [LARGE SCALE GENOMIC DNA]</scope>
    <source>
        <strain evidence="2 3">NBRC 100767</strain>
    </source>
</reference>
<feature type="region of interest" description="Disordered" evidence="1">
    <location>
        <begin position="218"/>
        <end position="250"/>
    </location>
</feature>
<feature type="compositionally biased region" description="Basic and acidic residues" evidence="1">
    <location>
        <begin position="127"/>
        <end position="153"/>
    </location>
</feature>
<sequence>MESPRKALKRDPLEIVGEEDSPRAERNVPPAVGILVEVPRQTQHVLMCMAGDGVVPDGLDVPSRQIAPLPRAGISGFPDNPHPGLHDDVLMERIGREQLPALSEFRIDMPVDHMGIPALHRIVRRNGQKERGEVPARGGEQHDGGHRQNHEGPEGPAGTGPSRVGHGHGSLTAGVLAVGAQTAGRRRLGRAAAASAIRAQQHHANSLLHQTTFLENSITRSANAAPQPAERPRSAARTTRALGANGPPDA</sequence>
<evidence type="ECO:0000313" key="3">
    <source>
        <dbReference type="Proteomes" id="UP000463951"/>
    </source>
</evidence>
<accession>A0A499UIH8</accession>
<dbReference type="EMBL" id="AP019620">
    <property type="protein sequence ID" value="BBJ40060.1"/>
    <property type="molecule type" value="Genomic_DNA"/>
</dbReference>
<gene>
    <name evidence="2" type="ORF">SSPO_027780</name>
</gene>
<organism evidence="2 3">
    <name type="scientific">Streptomyces antimycoticus</name>
    <dbReference type="NCBI Taxonomy" id="68175"/>
    <lineage>
        <taxon>Bacteria</taxon>
        <taxon>Bacillati</taxon>
        <taxon>Actinomycetota</taxon>
        <taxon>Actinomycetes</taxon>
        <taxon>Kitasatosporales</taxon>
        <taxon>Streptomycetaceae</taxon>
        <taxon>Streptomyces</taxon>
        <taxon>Streptomyces violaceusniger group</taxon>
    </lineage>
</organism>
<evidence type="ECO:0000313" key="2">
    <source>
        <dbReference type="EMBL" id="BBJ40060.1"/>
    </source>
</evidence>
<feature type="region of interest" description="Disordered" evidence="1">
    <location>
        <begin position="1"/>
        <end position="26"/>
    </location>
</feature>
<protein>
    <submittedName>
        <fullName evidence="2">Uncharacterized protein</fullName>
    </submittedName>
</protein>
<name>A0A499UIH8_9ACTN</name>
<proteinExistence type="predicted"/>
<dbReference type="AlphaFoldDB" id="A0A499UIH8"/>
<evidence type="ECO:0000256" key="1">
    <source>
        <dbReference type="SAM" id="MobiDB-lite"/>
    </source>
</evidence>